<dbReference type="SUPFAM" id="SSF51556">
    <property type="entry name" value="Metallo-dependent hydrolases"/>
    <property type="match status" value="1"/>
</dbReference>
<dbReference type="GO" id="GO:0046872">
    <property type="term" value="F:metal ion binding"/>
    <property type="evidence" value="ECO:0007669"/>
    <property type="project" value="UniProtKB-KW"/>
</dbReference>
<dbReference type="Proteomes" id="UP000187550">
    <property type="component" value="Unassembled WGS sequence"/>
</dbReference>
<dbReference type="FunFam" id="3.20.20.140:FF:000004">
    <property type="entry name" value="N-acetylglucosamine-6-phosphate deacetylase"/>
    <property type="match status" value="1"/>
</dbReference>
<accession>A0A1U7PMG3</accession>
<dbReference type="InterPro" id="IPR006680">
    <property type="entry name" value="Amidohydro-rel"/>
</dbReference>
<keyword evidence="5 9" id="KW-0378">Hydrolase</keyword>
<organism evidence="14 15">
    <name type="scientific">Edaphobacillus lindanitolerans</name>
    <dbReference type="NCBI Taxonomy" id="550447"/>
    <lineage>
        <taxon>Bacteria</taxon>
        <taxon>Bacillati</taxon>
        <taxon>Bacillota</taxon>
        <taxon>Bacilli</taxon>
        <taxon>Bacillales</taxon>
        <taxon>Bacillaceae</taxon>
        <taxon>Edaphobacillus</taxon>
    </lineage>
</organism>
<feature type="binding site" evidence="12">
    <location>
        <position position="132"/>
    </location>
    <ligand>
        <name>Zn(2+)</name>
        <dbReference type="ChEBI" id="CHEBI:29105"/>
    </ligand>
</feature>
<keyword evidence="6 9" id="KW-0119">Carbohydrate metabolism</keyword>
<dbReference type="InterPro" id="IPR011059">
    <property type="entry name" value="Metal-dep_hydrolase_composite"/>
</dbReference>
<dbReference type="CDD" id="cd00854">
    <property type="entry name" value="NagA"/>
    <property type="match status" value="1"/>
</dbReference>
<dbReference type="InterPro" id="IPR032466">
    <property type="entry name" value="Metal_Hydrolase"/>
</dbReference>
<evidence type="ECO:0000256" key="4">
    <source>
        <dbReference type="ARBA" id="ARBA00022723"/>
    </source>
</evidence>
<dbReference type="GO" id="GO:0008448">
    <property type="term" value="F:N-acetylglucosamine-6-phosphate deacetylase activity"/>
    <property type="evidence" value="ECO:0007669"/>
    <property type="project" value="UniProtKB-EC"/>
</dbReference>
<feature type="binding site" evidence="12">
    <location>
        <position position="198"/>
    </location>
    <ligand>
        <name>Zn(2+)</name>
        <dbReference type="ChEBI" id="CHEBI:29105"/>
    </ligand>
</feature>
<feature type="binding site" evidence="11">
    <location>
        <begin position="222"/>
        <end position="223"/>
    </location>
    <ligand>
        <name>substrate</name>
    </ligand>
</feature>
<dbReference type="Gene3D" id="2.30.40.10">
    <property type="entry name" value="Urease, subunit C, domain 1"/>
    <property type="match status" value="1"/>
</dbReference>
<feature type="binding site" evidence="11">
    <location>
        <begin position="310"/>
        <end position="312"/>
    </location>
    <ligand>
        <name>substrate</name>
    </ligand>
</feature>
<comment type="pathway">
    <text evidence="8">Amino-sugar metabolism; N-acetylneuraminate degradation; D-fructose 6-phosphate from N-acetylneuraminate: step 4/5.</text>
</comment>
<evidence type="ECO:0000256" key="2">
    <source>
        <dbReference type="ARBA" id="ARBA00011899"/>
    </source>
</evidence>
<dbReference type="OrthoDB" id="9776488at2"/>
<evidence type="ECO:0000256" key="6">
    <source>
        <dbReference type="ARBA" id="ARBA00023277"/>
    </source>
</evidence>
<dbReference type="GO" id="GO:0006046">
    <property type="term" value="P:N-acetylglucosamine catabolic process"/>
    <property type="evidence" value="ECO:0007669"/>
    <property type="project" value="TreeGrafter"/>
</dbReference>
<evidence type="ECO:0000256" key="1">
    <source>
        <dbReference type="ARBA" id="ARBA00010716"/>
    </source>
</evidence>
<feature type="binding site" evidence="12">
    <location>
        <position position="219"/>
    </location>
    <ligand>
        <name>Zn(2+)</name>
        <dbReference type="ChEBI" id="CHEBI:29105"/>
    </ligand>
</feature>
<dbReference type="EC" id="3.5.1.25" evidence="2"/>
<dbReference type="Gene3D" id="3.20.20.140">
    <property type="entry name" value="Metal-dependent hydrolases"/>
    <property type="match status" value="1"/>
</dbReference>
<keyword evidence="4 12" id="KW-0479">Metal-binding</keyword>
<dbReference type="PANTHER" id="PTHR11113:SF14">
    <property type="entry name" value="N-ACETYLGLUCOSAMINE-6-PHOSPHATE DEACETYLASE"/>
    <property type="match status" value="1"/>
</dbReference>
<dbReference type="NCBIfam" id="TIGR00221">
    <property type="entry name" value="nagA"/>
    <property type="match status" value="1"/>
</dbReference>
<evidence type="ECO:0000259" key="13">
    <source>
        <dbReference type="Pfam" id="PF01979"/>
    </source>
</evidence>
<comment type="similarity">
    <text evidence="1 9">Belongs to the metallo-dependent hydrolases superfamily. NagA family.</text>
</comment>
<evidence type="ECO:0000313" key="15">
    <source>
        <dbReference type="Proteomes" id="UP000187550"/>
    </source>
</evidence>
<sequence length="386" mass="40918">MSSLLISNVNVYAENEEIPGGAILVRDGKIEEVFRGRPEELPEGTEEIDGSSLNALPGFIDGHIHGAAGADVMDATGETLGKMAGFLPGEGTTAFLATTITQSHDQIEHALQNIAVHPDGPGVAEIVGIHLEGPFVEKSKAGAQPAEYIIEPDAELFRRWQELSGGRIKAVTMAPEHDRSGAFIRELSSAGVVVSAGHTGTGFAGMKEAVVHGVSQVTHLCNAMSGIHHRDVGVVGAAFLLDELKAELIADGIHVSREMMQLIVDNVGPGRLLLITDSMRAKGLEPGDYELGGQPVRVTEDRAVLADGTLAGSILKMNEGARRMLSLEGVTMRDIVKMASENPARQLGLFNRKGSIRAGKDADIVLVDDDLNVKWTICRGGVAYEG</sequence>
<evidence type="ECO:0000256" key="8">
    <source>
        <dbReference type="ARBA" id="ARBA00060590"/>
    </source>
</evidence>
<evidence type="ECO:0000313" key="14">
    <source>
        <dbReference type="EMBL" id="SIT71642.1"/>
    </source>
</evidence>
<protein>
    <recommendedName>
        <fullName evidence="3">N-acetylglucosamine-6-phosphate deacetylase</fullName>
        <ecNumber evidence="2">3.5.1.25</ecNumber>
    </recommendedName>
</protein>
<proteinExistence type="inferred from homology"/>
<feature type="binding site" evidence="11">
    <location>
        <position position="230"/>
    </location>
    <ligand>
        <name>substrate</name>
    </ligand>
</feature>
<dbReference type="RefSeq" id="WP_076757008.1">
    <property type="nucleotide sequence ID" value="NZ_FTPL01000001.1"/>
</dbReference>
<feature type="active site" description="Proton donor/acceptor" evidence="10">
    <location>
        <position position="277"/>
    </location>
</feature>
<feature type="binding site" evidence="11">
    <location>
        <position position="254"/>
    </location>
    <ligand>
        <name>substrate</name>
    </ligand>
</feature>
<evidence type="ECO:0000256" key="3">
    <source>
        <dbReference type="ARBA" id="ARBA00018029"/>
    </source>
</evidence>
<comment type="catalytic activity">
    <reaction evidence="7">
        <text>N-acetyl-D-glucosamine 6-phosphate + H2O = D-glucosamine 6-phosphate + acetate</text>
        <dbReference type="Rhea" id="RHEA:22936"/>
        <dbReference type="ChEBI" id="CHEBI:15377"/>
        <dbReference type="ChEBI" id="CHEBI:30089"/>
        <dbReference type="ChEBI" id="CHEBI:57513"/>
        <dbReference type="ChEBI" id="CHEBI:58725"/>
        <dbReference type="EC" id="3.5.1.25"/>
    </reaction>
</comment>
<comment type="cofactor">
    <cofactor evidence="12">
        <name>a divalent metal cation</name>
        <dbReference type="ChEBI" id="CHEBI:60240"/>
    </cofactor>
    <text evidence="12">Binds 1 divalent metal cation per subunit.</text>
</comment>
<dbReference type="Pfam" id="PF01979">
    <property type="entry name" value="Amidohydro_1"/>
    <property type="match status" value="1"/>
</dbReference>
<dbReference type="EMBL" id="FTPL01000001">
    <property type="protein sequence ID" value="SIT71642.1"/>
    <property type="molecule type" value="Genomic_DNA"/>
</dbReference>
<dbReference type="InterPro" id="IPR003764">
    <property type="entry name" value="GlcNAc_6-P_deAcase"/>
</dbReference>
<dbReference type="PIRSF" id="PIRSF038994">
    <property type="entry name" value="NagA"/>
    <property type="match status" value="1"/>
</dbReference>
<dbReference type="PANTHER" id="PTHR11113">
    <property type="entry name" value="N-ACETYLGLUCOSAMINE-6-PHOSPHATE DEACETYLASE"/>
    <property type="match status" value="1"/>
</dbReference>
<feature type="domain" description="Amidohydrolase-related" evidence="13">
    <location>
        <begin position="55"/>
        <end position="380"/>
    </location>
</feature>
<evidence type="ECO:0000256" key="11">
    <source>
        <dbReference type="PIRSR" id="PIRSR038994-2"/>
    </source>
</evidence>
<evidence type="ECO:0000256" key="12">
    <source>
        <dbReference type="PIRSR" id="PIRSR038994-3"/>
    </source>
</evidence>
<dbReference type="STRING" id="550447.SAMN05428946_0757"/>
<evidence type="ECO:0000256" key="5">
    <source>
        <dbReference type="ARBA" id="ARBA00022801"/>
    </source>
</evidence>
<keyword evidence="15" id="KW-1185">Reference proteome</keyword>
<evidence type="ECO:0000256" key="10">
    <source>
        <dbReference type="PIRSR" id="PIRSR038994-1"/>
    </source>
</evidence>
<evidence type="ECO:0000256" key="9">
    <source>
        <dbReference type="PIRNR" id="PIRNR038994"/>
    </source>
</evidence>
<dbReference type="AlphaFoldDB" id="A0A1U7PMG3"/>
<feature type="binding site" evidence="11">
    <location>
        <position position="143"/>
    </location>
    <ligand>
        <name>substrate</name>
    </ligand>
</feature>
<dbReference type="SUPFAM" id="SSF51338">
    <property type="entry name" value="Composite domain of metallo-dependent hydrolases"/>
    <property type="match status" value="1"/>
</dbReference>
<reference evidence="15" key="1">
    <citation type="submission" date="2017-01" db="EMBL/GenBank/DDBJ databases">
        <authorList>
            <person name="Varghese N."/>
            <person name="Submissions S."/>
        </authorList>
    </citation>
    <scope>NUCLEOTIDE SEQUENCE [LARGE SCALE GENOMIC DNA]</scope>
    <source>
        <strain evidence="15">MNA4</strain>
    </source>
</reference>
<evidence type="ECO:0000256" key="7">
    <source>
        <dbReference type="ARBA" id="ARBA00047647"/>
    </source>
</evidence>
<gene>
    <name evidence="14" type="ORF">SAMN05428946_0757</name>
</gene>
<name>A0A1U7PMG3_9BACI</name>